<evidence type="ECO:0000256" key="2">
    <source>
        <dbReference type="ARBA" id="ARBA00022692"/>
    </source>
</evidence>
<gene>
    <name evidence="9" type="ORF">UCDDS831_g03840</name>
</gene>
<dbReference type="Proteomes" id="UP000034182">
    <property type="component" value="Unassembled WGS sequence"/>
</dbReference>
<evidence type="ECO:0000259" key="8">
    <source>
        <dbReference type="Pfam" id="PF20684"/>
    </source>
</evidence>
<evidence type="ECO:0000313" key="10">
    <source>
        <dbReference type="Proteomes" id="UP000034182"/>
    </source>
</evidence>
<evidence type="ECO:0000313" key="9">
    <source>
        <dbReference type="EMBL" id="KKY22004.1"/>
    </source>
</evidence>
<evidence type="ECO:0000256" key="6">
    <source>
        <dbReference type="SAM" id="MobiDB-lite"/>
    </source>
</evidence>
<dbReference type="AlphaFoldDB" id="A0A0G2EHY1"/>
<sequence length="381" mass="42065">MTLPIQQKGPQVLAVLWIESLLAATVISLRYWTRSKIGGQVGWDDWLLVLTWVLMFAFSIICTISAQHGLGIHMADITPLTEFSIGMKAFLMGQSVISIAMGTSKCAVAVFLIRILNKTWHYVLLWFWMITMMGVSILLCVSVFAQVTPVEALWNPAVKGTYHLNLTVIATVVCVWSAAMDFFLAIFPWMVLWQLNMRKKEKITICVSLSLGVIAGVCGIVRTTTLNALSNSSDYLYACSDSVCWTFSELTLTIICVTMPALRPLWKRVTGQSSSGYGNYYKHSQSKGGFASASRTEHGAINLDYMPGASKKATDPTYTSQVGKASVHTDADSDRSILGNGKGSHEGIQRVQEVNVTYDDVSDTSVSREYVQHTAYQTHAR</sequence>
<evidence type="ECO:0000256" key="7">
    <source>
        <dbReference type="SAM" id="Phobius"/>
    </source>
</evidence>
<reference evidence="9 10" key="2">
    <citation type="submission" date="2015-05" db="EMBL/GenBank/DDBJ databases">
        <title>Distinctive expansion of gene families associated with plant cell wall degradation and secondary metabolism in the genomes of grapevine trunk pathogens.</title>
        <authorList>
            <person name="Lawrence D.P."/>
            <person name="Travadon R."/>
            <person name="Rolshausen P.E."/>
            <person name="Baumgartner K."/>
        </authorList>
    </citation>
    <scope>NUCLEOTIDE SEQUENCE [LARGE SCALE GENOMIC DNA]</scope>
    <source>
        <strain evidence="9">DS831</strain>
    </source>
</reference>
<accession>A0A0G2EHY1</accession>
<comment type="subcellular location">
    <subcellularLocation>
        <location evidence="1">Membrane</location>
        <topology evidence="1">Multi-pass membrane protein</topology>
    </subcellularLocation>
</comment>
<evidence type="ECO:0000256" key="1">
    <source>
        <dbReference type="ARBA" id="ARBA00004141"/>
    </source>
</evidence>
<feature type="transmembrane region" description="Helical" evidence="7">
    <location>
        <begin position="167"/>
        <end position="191"/>
    </location>
</feature>
<reference evidence="9 10" key="1">
    <citation type="submission" date="2015-03" db="EMBL/GenBank/DDBJ databases">
        <authorList>
            <person name="Morales-Cruz A."/>
            <person name="Amrine K.C."/>
            <person name="Cantu D."/>
        </authorList>
    </citation>
    <scope>NUCLEOTIDE SEQUENCE [LARGE SCALE GENOMIC DNA]</scope>
    <source>
        <strain evidence="9">DS831</strain>
    </source>
</reference>
<comment type="caution">
    <text evidence="9">The sequence shown here is derived from an EMBL/GenBank/DDBJ whole genome shotgun (WGS) entry which is preliminary data.</text>
</comment>
<dbReference type="InterPro" id="IPR049326">
    <property type="entry name" value="Rhodopsin_dom_fungi"/>
</dbReference>
<keyword evidence="3 7" id="KW-1133">Transmembrane helix</keyword>
<keyword evidence="2 7" id="KW-0812">Transmembrane</keyword>
<dbReference type="EMBL" id="LAQI01000079">
    <property type="protein sequence ID" value="KKY22004.1"/>
    <property type="molecule type" value="Genomic_DNA"/>
</dbReference>
<dbReference type="InterPro" id="IPR052337">
    <property type="entry name" value="SAT4-like"/>
</dbReference>
<feature type="transmembrane region" description="Helical" evidence="7">
    <location>
        <begin position="203"/>
        <end position="223"/>
    </location>
</feature>
<proteinExistence type="inferred from homology"/>
<name>A0A0G2EHY1_9PEZI</name>
<feature type="domain" description="Rhodopsin" evidence="8">
    <location>
        <begin position="29"/>
        <end position="268"/>
    </location>
</feature>
<dbReference type="Pfam" id="PF20684">
    <property type="entry name" value="Fung_rhodopsin"/>
    <property type="match status" value="1"/>
</dbReference>
<feature type="transmembrane region" description="Helical" evidence="7">
    <location>
        <begin position="125"/>
        <end position="147"/>
    </location>
</feature>
<keyword evidence="4 7" id="KW-0472">Membrane</keyword>
<evidence type="ECO:0000256" key="4">
    <source>
        <dbReference type="ARBA" id="ARBA00023136"/>
    </source>
</evidence>
<feature type="transmembrane region" description="Helical" evidence="7">
    <location>
        <begin position="45"/>
        <end position="70"/>
    </location>
</feature>
<feature type="region of interest" description="Disordered" evidence="6">
    <location>
        <begin position="312"/>
        <end position="346"/>
    </location>
</feature>
<organism evidence="9 10">
    <name type="scientific">Diplodia seriata</name>
    <dbReference type="NCBI Taxonomy" id="420778"/>
    <lineage>
        <taxon>Eukaryota</taxon>
        <taxon>Fungi</taxon>
        <taxon>Dikarya</taxon>
        <taxon>Ascomycota</taxon>
        <taxon>Pezizomycotina</taxon>
        <taxon>Dothideomycetes</taxon>
        <taxon>Dothideomycetes incertae sedis</taxon>
        <taxon>Botryosphaeriales</taxon>
        <taxon>Botryosphaeriaceae</taxon>
        <taxon>Diplodia</taxon>
    </lineage>
</organism>
<feature type="transmembrane region" description="Helical" evidence="7">
    <location>
        <begin position="12"/>
        <end position="33"/>
    </location>
</feature>
<dbReference type="PANTHER" id="PTHR33048:SF93">
    <property type="entry name" value="INTEGRAL MEMBRANE PROTEIN"/>
    <property type="match status" value="1"/>
</dbReference>
<evidence type="ECO:0000256" key="5">
    <source>
        <dbReference type="ARBA" id="ARBA00038359"/>
    </source>
</evidence>
<dbReference type="PANTHER" id="PTHR33048">
    <property type="entry name" value="PTH11-LIKE INTEGRAL MEMBRANE PROTEIN (AFU_ORTHOLOGUE AFUA_5G11245)"/>
    <property type="match status" value="1"/>
</dbReference>
<comment type="similarity">
    <text evidence="5">Belongs to the SAT4 family.</text>
</comment>
<protein>
    <recommendedName>
        <fullName evidence="8">Rhodopsin domain-containing protein</fullName>
    </recommendedName>
</protein>
<dbReference type="GO" id="GO:0016020">
    <property type="term" value="C:membrane"/>
    <property type="evidence" value="ECO:0007669"/>
    <property type="project" value="UniProtKB-SubCell"/>
</dbReference>
<evidence type="ECO:0000256" key="3">
    <source>
        <dbReference type="ARBA" id="ARBA00022989"/>
    </source>
</evidence>
<feature type="transmembrane region" description="Helical" evidence="7">
    <location>
        <begin position="90"/>
        <end position="113"/>
    </location>
</feature>